<dbReference type="EMBL" id="JAJUBB010000021">
    <property type="protein sequence ID" value="MDD1783612.1"/>
    <property type="molecule type" value="Genomic_DNA"/>
</dbReference>
<accession>A0ABT5QRJ3</accession>
<reference evidence="1" key="1">
    <citation type="submission" date="2021-12" db="EMBL/GenBank/DDBJ databases">
        <title>Enterovibrio ZSDZ35 sp. nov. and Enterovibrio ZSDZ42 sp. nov., isolated from coastal seawater in Qingdao.</title>
        <authorList>
            <person name="Zhang P."/>
        </authorList>
    </citation>
    <scope>NUCLEOTIDE SEQUENCE</scope>
    <source>
        <strain evidence="1">ZSDZ35</strain>
    </source>
</reference>
<evidence type="ECO:0008006" key="3">
    <source>
        <dbReference type="Google" id="ProtNLM"/>
    </source>
</evidence>
<sequence>MNIFKGTLVCGVLLLNTACSSIPTDSLTNEEAVALEGKALTYSQYDELPDFPAQTALNVQFGLLGVLSAIESGNTILENNQISDPALDIAKNLAKGIEENYDVNIIENDKVISVDAGLSDVVAAYNTYDYVVDVKTTGWGSIYYLEDWDNYKLSYGAHARLIDVKEKEVVVEVQCFTQPAYDDSNEGPSYEQLENGEGLKKEIARAVAFCVDHIVAQGQLQNHETNQPVDPLADNH</sequence>
<name>A0ABT5QRJ3_9GAMM</name>
<gene>
    <name evidence="1" type="ORF">LRP49_20770</name>
</gene>
<comment type="caution">
    <text evidence="1">The sequence shown here is derived from an EMBL/GenBank/DDBJ whole genome shotgun (WGS) entry which is preliminary data.</text>
</comment>
<keyword evidence="2" id="KW-1185">Reference proteome</keyword>
<dbReference type="Proteomes" id="UP001149821">
    <property type="component" value="Unassembled WGS sequence"/>
</dbReference>
<organism evidence="1 2">
    <name type="scientific">Enterovibrio qingdaonensis</name>
    <dbReference type="NCBI Taxonomy" id="2899818"/>
    <lineage>
        <taxon>Bacteria</taxon>
        <taxon>Pseudomonadati</taxon>
        <taxon>Pseudomonadota</taxon>
        <taxon>Gammaproteobacteria</taxon>
        <taxon>Vibrionales</taxon>
        <taxon>Vibrionaceae</taxon>
        <taxon>Enterovibrio</taxon>
    </lineage>
</organism>
<evidence type="ECO:0000313" key="1">
    <source>
        <dbReference type="EMBL" id="MDD1783612.1"/>
    </source>
</evidence>
<protein>
    <recommendedName>
        <fullName evidence="3">Lipoprotein</fullName>
    </recommendedName>
</protein>
<proteinExistence type="predicted"/>
<dbReference type="RefSeq" id="WP_274144604.1">
    <property type="nucleotide sequence ID" value="NZ_JAJUBB010000021.1"/>
</dbReference>
<evidence type="ECO:0000313" key="2">
    <source>
        <dbReference type="Proteomes" id="UP001149821"/>
    </source>
</evidence>